<gene>
    <name evidence="2" type="ORF">F0562_027655</name>
</gene>
<dbReference type="OrthoDB" id="6077919at2759"/>
<evidence type="ECO:0000313" key="2">
    <source>
        <dbReference type="EMBL" id="KAA8537765.1"/>
    </source>
</evidence>
<feature type="region of interest" description="Disordered" evidence="1">
    <location>
        <begin position="207"/>
        <end position="233"/>
    </location>
</feature>
<proteinExistence type="predicted"/>
<dbReference type="EMBL" id="CM018038">
    <property type="protein sequence ID" value="KAA8537765.1"/>
    <property type="molecule type" value="Genomic_DNA"/>
</dbReference>
<evidence type="ECO:0000256" key="1">
    <source>
        <dbReference type="SAM" id="MobiDB-lite"/>
    </source>
</evidence>
<feature type="region of interest" description="Disordered" evidence="1">
    <location>
        <begin position="109"/>
        <end position="133"/>
    </location>
</feature>
<feature type="compositionally biased region" description="Polar residues" evidence="1">
    <location>
        <begin position="111"/>
        <end position="123"/>
    </location>
</feature>
<dbReference type="Proteomes" id="UP000325577">
    <property type="component" value="Linkage Group LG15"/>
</dbReference>
<protein>
    <submittedName>
        <fullName evidence="2">Uncharacterized protein</fullName>
    </submittedName>
</protein>
<organism evidence="2 3">
    <name type="scientific">Nyssa sinensis</name>
    <dbReference type="NCBI Taxonomy" id="561372"/>
    <lineage>
        <taxon>Eukaryota</taxon>
        <taxon>Viridiplantae</taxon>
        <taxon>Streptophyta</taxon>
        <taxon>Embryophyta</taxon>
        <taxon>Tracheophyta</taxon>
        <taxon>Spermatophyta</taxon>
        <taxon>Magnoliopsida</taxon>
        <taxon>eudicotyledons</taxon>
        <taxon>Gunneridae</taxon>
        <taxon>Pentapetalae</taxon>
        <taxon>asterids</taxon>
        <taxon>Cornales</taxon>
        <taxon>Nyssaceae</taxon>
        <taxon>Nyssa</taxon>
    </lineage>
</organism>
<name>A0A5J5B376_9ASTE</name>
<accession>A0A5J5B376</accession>
<dbReference type="AlphaFoldDB" id="A0A5J5B376"/>
<reference evidence="2 3" key="1">
    <citation type="submission" date="2019-09" db="EMBL/GenBank/DDBJ databases">
        <title>A chromosome-level genome assembly of the Chinese tupelo Nyssa sinensis.</title>
        <authorList>
            <person name="Yang X."/>
            <person name="Kang M."/>
            <person name="Yang Y."/>
            <person name="Xiong H."/>
            <person name="Wang M."/>
            <person name="Zhang Z."/>
            <person name="Wang Z."/>
            <person name="Wu H."/>
            <person name="Ma T."/>
            <person name="Liu J."/>
            <person name="Xi Z."/>
        </authorList>
    </citation>
    <scope>NUCLEOTIDE SEQUENCE [LARGE SCALE GENOMIC DNA]</scope>
    <source>
        <strain evidence="2">J267</strain>
        <tissue evidence="2">Leaf</tissue>
    </source>
</reference>
<sequence>MIFWHGWCVVVALKDLLLDLFRIPMDKDAMVARLVWDWEVEMVMEMSHSLYEVDCSRRGEYKVRWGYSNSAVSSAEEERLHDAVQYIMKLAHGNSLESGLTHKHIHEEYEATNSNSLNNNQVSESKKLRIEESPVGYRSDYPVQKLKIDERGSTDDAGNSGLNSEYIEKSNGKAVLGTGYIPENSVTLSLNCQWVNTDWHREDDYKNFPDDDELESRPMVMIKNKKKRRRGRS</sequence>
<keyword evidence="3" id="KW-1185">Reference proteome</keyword>
<feature type="compositionally biased region" description="Basic residues" evidence="1">
    <location>
        <begin position="223"/>
        <end position="233"/>
    </location>
</feature>
<evidence type="ECO:0000313" key="3">
    <source>
        <dbReference type="Proteomes" id="UP000325577"/>
    </source>
</evidence>